<dbReference type="GO" id="GO:0000776">
    <property type="term" value="C:kinetochore"/>
    <property type="evidence" value="ECO:0007669"/>
    <property type="project" value="InterPro"/>
</dbReference>
<dbReference type="AlphaFoldDB" id="A0A0D7BIY1"/>
<dbReference type="GO" id="GO:0005634">
    <property type="term" value="C:nucleus"/>
    <property type="evidence" value="ECO:0007669"/>
    <property type="project" value="UniProtKB-SubCell"/>
</dbReference>
<dbReference type="GO" id="GO:0051382">
    <property type="term" value="P:kinetochore assembly"/>
    <property type="evidence" value="ECO:0007669"/>
    <property type="project" value="InterPro"/>
</dbReference>
<evidence type="ECO:0000313" key="8">
    <source>
        <dbReference type="Proteomes" id="UP000054007"/>
    </source>
</evidence>
<dbReference type="InterPro" id="IPR011051">
    <property type="entry name" value="RmlC_Cupin_sf"/>
</dbReference>
<name>A0A0D7BIY1_9AGAR</name>
<feature type="compositionally biased region" description="Basic residues" evidence="5">
    <location>
        <begin position="65"/>
        <end position="76"/>
    </location>
</feature>
<feature type="compositionally biased region" description="Acidic residues" evidence="5">
    <location>
        <begin position="267"/>
        <end position="276"/>
    </location>
</feature>
<reference evidence="7 8" key="1">
    <citation type="journal article" date="2015" name="Fungal Genet. Biol.">
        <title>Evolution of novel wood decay mechanisms in Agaricales revealed by the genome sequences of Fistulina hepatica and Cylindrobasidium torrendii.</title>
        <authorList>
            <person name="Floudas D."/>
            <person name="Held B.W."/>
            <person name="Riley R."/>
            <person name="Nagy L.G."/>
            <person name="Koehler G."/>
            <person name="Ransdell A.S."/>
            <person name="Younus H."/>
            <person name="Chow J."/>
            <person name="Chiniquy J."/>
            <person name="Lipzen A."/>
            <person name="Tritt A."/>
            <person name="Sun H."/>
            <person name="Haridas S."/>
            <person name="LaButti K."/>
            <person name="Ohm R.A."/>
            <person name="Kues U."/>
            <person name="Blanchette R.A."/>
            <person name="Grigoriev I.V."/>
            <person name="Minto R.E."/>
            <person name="Hibbett D.S."/>
        </authorList>
    </citation>
    <scope>NUCLEOTIDE SEQUENCE [LARGE SCALE GENOMIC DNA]</scope>
    <source>
        <strain evidence="7 8">FP15055 ss-10</strain>
    </source>
</reference>
<proteinExistence type="inferred from homology"/>
<evidence type="ECO:0000313" key="7">
    <source>
        <dbReference type="EMBL" id="KIY70417.1"/>
    </source>
</evidence>
<evidence type="ECO:0000256" key="1">
    <source>
        <dbReference type="ARBA" id="ARBA00004123"/>
    </source>
</evidence>
<dbReference type="STRING" id="1314674.A0A0D7BIY1"/>
<dbReference type="PANTHER" id="PTHR16684">
    <property type="entry name" value="CENTROMERE PROTEIN C"/>
    <property type="match status" value="1"/>
</dbReference>
<organism evidence="7 8">
    <name type="scientific">Cylindrobasidium torrendii FP15055 ss-10</name>
    <dbReference type="NCBI Taxonomy" id="1314674"/>
    <lineage>
        <taxon>Eukaryota</taxon>
        <taxon>Fungi</taxon>
        <taxon>Dikarya</taxon>
        <taxon>Basidiomycota</taxon>
        <taxon>Agaricomycotina</taxon>
        <taxon>Agaricomycetes</taxon>
        <taxon>Agaricomycetidae</taxon>
        <taxon>Agaricales</taxon>
        <taxon>Marasmiineae</taxon>
        <taxon>Physalacriaceae</taxon>
        <taxon>Cylindrobasidium</taxon>
    </lineage>
</organism>
<dbReference type="InterPro" id="IPR025974">
    <property type="entry name" value="Mif2/CENP-C_cupin"/>
</dbReference>
<dbReference type="GO" id="GO:0051455">
    <property type="term" value="P:spindle attachment to meiosis I kinetochore"/>
    <property type="evidence" value="ECO:0007669"/>
    <property type="project" value="TreeGrafter"/>
</dbReference>
<feature type="region of interest" description="Disordered" evidence="5">
    <location>
        <begin position="42"/>
        <end position="315"/>
    </location>
</feature>
<keyword evidence="4" id="KW-0539">Nucleus</keyword>
<feature type="compositionally biased region" description="Acidic residues" evidence="5">
    <location>
        <begin position="200"/>
        <end position="223"/>
    </location>
</feature>
<sequence>MPTTPRRSSTGSAFRRNEKPYKPYRGDQLAVGKRTGVLIRPVERHSDGFEDFDEVMLQKDPRTPPNKRKKIRKTPAKSRAPSLAPDEPSDGEVSMELDQTPIHYQTTAKADISRRTAASTSRSVARVDYDKLPSPRGPNSRSSRNARPSRLSEAIAAGTFFDDDEDMDEPSRNDGADDPFDDDQLSFNDSFPEHRSFQELDQDEEEEETHNQEEDLLPPDSDDQITPPKSKGKDKGKGSARTHEPEPEPEYEMEDQIANDLTNVDTQFDEEEEQPEETPRPKKQKEKKAAEPKPKVKIIPVSKKENRDVPPGVRRSGRLHIKPLEWWRGERVVYGRPDPDAKVFTAPILEYRREPKPELPPLGKKKTTRKRKRPSQIDAPEVEAEAILNPEAGWDDETEVHADVKVWPTDEIEEMQVAFTANMIDPTAPKGQEWLYARLFGEGNKLAAGKLVIPVGKRKQTKSTNDNTFIFYLIEGAINLRVHQKAMLLCQGSAFIVPRGNTYSLENVAERDSKLFFVQARAAEGDARRQSRTVSVDQDEGEVEAAPKKRKARTSKG</sequence>
<dbReference type="EMBL" id="KN880468">
    <property type="protein sequence ID" value="KIY70417.1"/>
    <property type="molecule type" value="Genomic_DNA"/>
</dbReference>
<dbReference type="Proteomes" id="UP000054007">
    <property type="component" value="Unassembled WGS sequence"/>
</dbReference>
<feature type="compositionally biased region" description="Basic and acidic residues" evidence="5">
    <location>
        <begin position="231"/>
        <end position="246"/>
    </location>
</feature>
<feature type="compositionally biased region" description="Acidic residues" evidence="5">
    <location>
        <begin position="247"/>
        <end position="257"/>
    </location>
</feature>
<feature type="compositionally biased region" description="Basic residues" evidence="5">
    <location>
        <begin position="548"/>
        <end position="557"/>
    </location>
</feature>
<dbReference type="InterPro" id="IPR014710">
    <property type="entry name" value="RmlC-like_jellyroll"/>
</dbReference>
<evidence type="ECO:0000256" key="3">
    <source>
        <dbReference type="ARBA" id="ARBA00023125"/>
    </source>
</evidence>
<feature type="region of interest" description="Disordered" evidence="5">
    <location>
        <begin position="354"/>
        <end position="379"/>
    </location>
</feature>
<evidence type="ECO:0000256" key="2">
    <source>
        <dbReference type="ARBA" id="ARBA00010291"/>
    </source>
</evidence>
<dbReference type="Gene3D" id="2.60.120.10">
    <property type="entry name" value="Jelly Rolls"/>
    <property type="match status" value="1"/>
</dbReference>
<comment type="subcellular location">
    <subcellularLocation>
        <location evidence="1">Nucleus</location>
    </subcellularLocation>
</comment>
<feature type="compositionally biased region" description="Polar residues" evidence="5">
    <location>
        <begin position="1"/>
        <end position="12"/>
    </location>
</feature>
<evidence type="ECO:0000259" key="6">
    <source>
        <dbReference type="Pfam" id="PF11699"/>
    </source>
</evidence>
<protein>
    <recommendedName>
        <fullName evidence="6">Mif2/CENP-C cupin domain-containing protein</fullName>
    </recommendedName>
</protein>
<evidence type="ECO:0000256" key="4">
    <source>
        <dbReference type="ARBA" id="ARBA00023242"/>
    </source>
</evidence>
<dbReference type="GO" id="GO:0019237">
    <property type="term" value="F:centromeric DNA binding"/>
    <property type="evidence" value="ECO:0007669"/>
    <property type="project" value="InterPro"/>
</dbReference>
<feature type="region of interest" description="Disordered" evidence="5">
    <location>
        <begin position="1"/>
        <end position="28"/>
    </location>
</feature>
<dbReference type="Pfam" id="PF11699">
    <property type="entry name" value="CENP-C_C"/>
    <property type="match status" value="1"/>
</dbReference>
<gene>
    <name evidence="7" type="ORF">CYLTODRAFT_488092</name>
</gene>
<dbReference type="GO" id="GO:0051315">
    <property type="term" value="P:attachment of mitotic spindle microtubules to kinetochore"/>
    <property type="evidence" value="ECO:0007669"/>
    <property type="project" value="TreeGrafter"/>
</dbReference>
<dbReference type="OrthoDB" id="1939643at2759"/>
<evidence type="ECO:0000256" key="5">
    <source>
        <dbReference type="SAM" id="MobiDB-lite"/>
    </source>
</evidence>
<comment type="similarity">
    <text evidence="2">Belongs to the CENP-C/MIF2 family.</text>
</comment>
<dbReference type="InterPro" id="IPR028386">
    <property type="entry name" value="CENP-C/Mif2/cnp3"/>
</dbReference>
<feature type="compositionally biased region" description="Low complexity" evidence="5">
    <location>
        <begin position="137"/>
        <end position="149"/>
    </location>
</feature>
<dbReference type="PANTHER" id="PTHR16684:SF11">
    <property type="entry name" value="CENTROMERE PROTEIN C"/>
    <property type="match status" value="1"/>
</dbReference>
<feature type="compositionally biased region" description="Low complexity" evidence="5">
    <location>
        <begin position="115"/>
        <end position="124"/>
    </location>
</feature>
<feature type="region of interest" description="Disordered" evidence="5">
    <location>
        <begin position="525"/>
        <end position="557"/>
    </location>
</feature>
<feature type="compositionally biased region" description="Basic and acidic residues" evidence="5">
    <location>
        <begin position="15"/>
        <end position="25"/>
    </location>
</feature>
<feature type="domain" description="Mif2/CENP-C cupin" evidence="6">
    <location>
        <begin position="436"/>
        <end position="519"/>
    </location>
</feature>
<feature type="compositionally biased region" description="Basic residues" evidence="5">
    <location>
        <begin position="363"/>
        <end position="374"/>
    </location>
</feature>
<accession>A0A0D7BIY1</accession>
<dbReference type="SUPFAM" id="SSF51182">
    <property type="entry name" value="RmlC-like cupins"/>
    <property type="match status" value="1"/>
</dbReference>
<keyword evidence="3" id="KW-0238">DNA-binding</keyword>
<keyword evidence="8" id="KW-1185">Reference proteome</keyword>